<accession>A0ABQ1YH69</accession>
<evidence type="ECO:0008006" key="3">
    <source>
        <dbReference type="Google" id="ProtNLM"/>
    </source>
</evidence>
<dbReference type="Proteomes" id="UP000659344">
    <property type="component" value="Unassembled WGS sequence"/>
</dbReference>
<evidence type="ECO:0000313" key="2">
    <source>
        <dbReference type="Proteomes" id="UP000659344"/>
    </source>
</evidence>
<protein>
    <recommendedName>
        <fullName evidence="3">Spore coat protein D</fullName>
    </recommendedName>
</protein>
<proteinExistence type="predicted"/>
<gene>
    <name evidence="1" type="ORF">GCM10008013_26770</name>
</gene>
<reference evidence="2" key="1">
    <citation type="journal article" date="2019" name="Int. J. Syst. Evol. Microbiol.">
        <title>The Global Catalogue of Microorganisms (GCM) 10K type strain sequencing project: providing services to taxonomists for standard genome sequencing and annotation.</title>
        <authorList>
            <consortium name="The Broad Institute Genomics Platform"/>
            <consortium name="The Broad Institute Genome Sequencing Center for Infectious Disease"/>
            <person name="Wu L."/>
            <person name="Ma J."/>
        </authorList>
    </citation>
    <scope>NUCLEOTIDE SEQUENCE [LARGE SCALE GENOMIC DNA]</scope>
    <source>
        <strain evidence="2">CGMCC 1.12769</strain>
    </source>
</reference>
<keyword evidence="2" id="KW-1185">Reference proteome</keyword>
<evidence type="ECO:0000313" key="1">
    <source>
        <dbReference type="EMBL" id="GGH26110.1"/>
    </source>
</evidence>
<comment type="caution">
    <text evidence="1">The sequence shown here is derived from an EMBL/GenBank/DDBJ whole genome shotgun (WGS) entry which is preliminary data.</text>
</comment>
<organism evidence="1 2">
    <name type="scientific">Paenibacillus segetis</name>
    <dbReference type="NCBI Taxonomy" id="1325360"/>
    <lineage>
        <taxon>Bacteria</taxon>
        <taxon>Bacillati</taxon>
        <taxon>Bacillota</taxon>
        <taxon>Bacilli</taxon>
        <taxon>Bacillales</taxon>
        <taxon>Paenibacillaceae</taxon>
        <taxon>Paenibacillus</taxon>
    </lineage>
</organism>
<dbReference type="RefSeq" id="WP_229753364.1">
    <property type="nucleotide sequence ID" value="NZ_BMFT01000001.1"/>
</dbReference>
<name>A0ABQ1YH69_9BACL</name>
<sequence length="73" mass="8623">MSEFCPTCPTETVVDPPKVVFEDYFHPQIVQVIHPIEVVRRHHCVPVPQHICTYSERDEMCFVSSVKKRKKRK</sequence>
<dbReference type="EMBL" id="BMFT01000001">
    <property type="protein sequence ID" value="GGH26110.1"/>
    <property type="molecule type" value="Genomic_DNA"/>
</dbReference>